<feature type="region of interest" description="Disordered" evidence="2">
    <location>
        <begin position="1"/>
        <end position="23"/>
    </location>
</feature>
<dbReference type="InParanoid" id="K1X388"/>
<proteinExistence type="predicted"/>
<dbReference type="KEGG" id="mbe:MBM_01623"/>
<gene>
    <name evidence="3" type="ORF">MBM_01623</name>
</gene>
<dbReference type="HOGENOM" id="CLU_032154_0_0_1"/>
<dbReference type="STRING" id="1072389.K1X388"/>
<evidence type="ECO:0000313" key="4">
    <source>
        <dbReference type="Proteomes" id="UP000006753"/>
    </source>
</evidence>
<dbReference type="OMA" id="HFLATCK"/>
<keyword evidence="1" id="KW-0175">Coiled coil</keyword>
<evidence type="ECO:0000313" key="3">
    <source>
        <dbReference type="EMBL" id="EKD19671.1"/>
    </source>
</evidence>
<reference evidence="3 4" key="1">
    <citation type="journal article" date="2012" name="BMC Genomics">
        <title>Sequencing the genome of Marssonina brunnea reveals fungus-poplar co-evolution.</title>
        <authorList>
            <person name="Zhu S."/>
            <person name="Cao Y.-Z."/>
            <person name="Jiang C."/>
            <person name="Tan B.-Y."/>
            <person name="Wang Z."/>
            <person name="Feng S."/>
            <person name="Zhang L."/>
            <person name="Su X.-H."/>
            <person name="Brejova B."/>
            <person name="Vinar T."/>
            <person name="Xu M."/>
            <person name="Wang M.-X."/>
            <person name="Zhang S.-G."/>
            <person name="Huang M.-R."/>
            <person name="Wu R."/>
            <person name="Zhou Y."/>
        </authorList>
    </citation>
    <scope>NUCLEOTIDE SEQUENCE [LARGE SCALE GENOMIC DNA]</scope>
    <source>
        <strain evidence="3 4">MB_m1</strain>
    </source>
</reference>
<feature type="coiled-coil region" evidence="1">
    <location>
        <begin position="75"/>
        <end position="102"/>
    </location>
</feature>
<dbReference type="OrthoDB" id="5279415at2759"/>
<dbReference type="EMBL" id="JH921430">
    <property type="protein sequence ID" value="EKD19671.1"/>
    <property type="molecule type" value="Genomic_DNA"/>
</dbReference>
<organism evidence="3 4">
    <name type="scientific">Marssonina brunnea f. sp. multigermtubi (strain MB_m1)</name>
    <name type="common">Marssonina leaf spot fungus</name>
    <dbReference type="NCBI Taxonomy" id="1072389"/>
    <lineage>
        <taxon>Eukaryota</taxon>
        <taxon>Fungi</taxon>
        <taxon>Dikarya</taxon>
        <taxon>Ascomycota</taxon>
        <taxon>Pezizomycotina</taxon>
        <taxon>Leotiomycetes</taxon>
        <taxon>Helotiales</taxon>
        <taxon>Drepanopezizaceae</taxon>
        <taxon>Drepanopeziza</taxon>
    </lineage>
</organism>
<feature type="compositionally biased region" description="Acidic residues" evidence="2">
    <location>
        <begin position="573"/>
        <end position="582"/>
    </location>
</feature>
<evidence type="ECO:0000256" key="1">
    <source>
        <dbReference type="SAM" id="Coils"/>
    </source>
</evidence>
<keyword evidence="4" id="KW-1185">Reference proteome</keyword>
<protein>
    <submittedName>
        <fullName evidence="3">Uncharacterized protein</fullName>
    </submittedName>
</protein>
<dbReference type="eggNOG" id="ENOG502RFRV">
    <property type="taxonomic scope" value="Eukaryota"/>
</dbReference>
<feature type="region of interest" description="Disordered" evidence="2">
    <location>
        <begin position="420"/>
        <end position="445"/>
    </location>
</feature>
<feature type="region of interest" description="Disordered" evidence="2">
    <location>
        <begin position="573"/>
        <end position="598"/>
    </location>
</feature>
<dbReference type="AlphaFoldDB" id="K1X388"/>
<evidence type="ECO:0000256" key="2">
    <source>
        <dbReference type="SAM" id="MobiDB-lite"/>
    </source>
</evidence>
<dbReference type="GeneID" id="18757558"/>
<dbReference type="Proteomes" id="UP000006753">
    <property type="component" value="Unassembled WGS sequence"/>
</dbReference>
<feature type="compositionally biased region" description="Polar residues" evidence="2">
    <location>
        <begin position="589"/>
        <end position="598"/>
    </location>
</feature>
<name>K1X388_MARBU</name>
<accession>K1X388</accession>
<sequence length="598" mass="66952">MDRPRLEYRKRRSPSPDDNGDGDLQAYLAIPASNRNRNMAHTHGPLHFPGNGPPFNHVCMMDGPDPEIRLSALQYENVVDENKRYQSEIQRLTALLREHNIQYRVAPPGTINHVSKNLTINSHGQEKSATADSYSADGEARPYLPMEILFRILGFALKSKHPVIDPFYKFRKENATSAEYSGRGDLNINCLAVCHAFRAEGMRLLIGSNDFVFTQAAALENFAKVPTQLRATIKHVTLRVVGRYYADRVRKVDLTGISNYHKNVRVFSVPIHARPRGMVNDNGIQAYCWYQVADFLKALQLPYATEPTFTATNNRPKLLPGLSTMRIDLVNFCDHLPLGITSFAPIIRWHLGPFLDELVLTGCPHDDISRDEKVILRNALRDEGLFSTACPAFISGKNFLKKLSVYEYRHQVVGARKAKNLSKKSNKHAVPQIHPEGGSPPVSSYPRGTTIWKWAKTEDQKPKEWIEFERGSGRPISEVELDDSDEDDDSYIAPLHGMLPNLLAHAIPAIIQGAMPPDMSMLADSDESDDEMPELLDLNHDTDEEMVGSGTVATPAAYMDTDDEMPSLLETDSAYEDTDDEMPSLLEIGNSTGIDDVE</sequence>